<dbReference type="EMBL" id="UZAE01003925">
    <property type="protein sequence ID" value="VDO00860.1"/>
    <property type="molecule type" value="Genomic_DNA"/>
</dbReference>
<dbReference type="OrthoDB" id="4869960at2759"/>
<reference evidence="3" key="1">
    <citation type="submission" date="2017-02" db="UniProtKB">
        <authorList>
            <consortium name="WormBaseParasite"/>
        </authorList>
    </citation>
    <scope>IDENTIFICATION</scope>
</reference>
<sequence>MTFYTKLAWKSHIAEMTEPVSNRLNVLRRLAGSVWGCARTTLNTTYKMFIKPIMLHICEPLIKATEVTLKSLEKTHNQAFRLITGGIKSKTIDAMLLVTGSTTICSLLKEKALILYVKLLRIPMDKFFSTYENVLKTQSGLIQKAIKLKKALQIDDKPKASLYP</sequence>
<evidence type="ECO:0000313" key="1">
    <source>
        <dbReference type="EMBL" id="VDO00860.1"/>
    </source>
</evidence>
<evidence type="ECO:0000313" key="3">
    <source>
        <dbReference type="WBParaSite" id="HNAJ_0000500201-mRNA-1"/>
    </source>
</evidence>
<gene>
    <name evidence="1" type="ORF">HNAJ_LOCUS5000</name>
</gene>
<accession>A0A0R3TD63</accession>
<name>A0A0R3TD63_RODNA</name>
<dbReference type="WBParaSite" id="HNAJ_0000500201-mRNA-1">
    <property type="protein sequence ID" value="HNAJ_0000500201-mRNA-1"/>
    <property type="gene ID" value="HNAJ_0000500201"/>
</dbReference>
<dbReference type="Proteomes" id="UP000278807">
    <property type="component" value="Unassembled WGS sequence"/>
</dbReference>
<evidence type="ECO:0000313" key="2">
    <source>
        <dbReference type="Proteomes" id="UP000278807"/>
    </source>
</evidence>
<organism evidence="3">
    <name type="scientific">Rodentolepis nana</name>
    <name type="common">Dwarf tapeworm</name>
    <name type="synonym">Hymenolepis nana</name>
    <dbReference type="NCBI Taxonomy" id="102285"/>
    <lineage>
        <taxon>Eukaryota</taxon>
        <taxon>Metazoa</taxon>
        <taxon>Spiralia</taxon>
        <taxon>Lophotrochozoa</taxon>
        <taxon>Platyhelminthes</taxon>
        <taxon>Cestoda</taxon>
        <taxon>Eucestoda</taxon>
        <taxon>Cyclophyllidea</taxon>
        <taxon>Hymenolepididae</taxon>
        <taxon>Rodentolepis</taxon>
    </lineage>
</organism>
<proteinExistence type="predicted"/>
<dbReference type="AlphaFoldDB" id="A0A0R3TD63"/>
<protein>
    <submittedName>
        <fullName evidence="3">Reverse transcriptase domain-containing protein</fullName>
    </submittedName>
</protein>
<reference evidence="1 2" key="2">
    <citation type="submission" date="2018-11" db="EMBL/GenBank/DDBJ databases">
        <authorList>
            <consortium name="Pathogen Informatics"/>
        </authorList>
    </citation>
    <scope>NUCLEOTIDE SEQUENCE [LARGE SCALE GENOMIC DNA]</scope>
</reference>
<keyword evidence="2" id="KW-1185">Reference proteome</keyword>